<reference evidence="2" key="1">
    <citation type="journal article" date="2022" name="bioRxiv">
        <title>Sequencing and chromosome-scale assembly of the giantPleurodeles waltlgenome.</title>
        <authorList>
            <person name="Brown T."/>
            <person name="Elewa A."/>
            <person name="Iarovenko S."/>
            <person name="Subramanian E."/>
            <person name="Araus A.J."/>
            <person name="Petzold A."/>
            <person name="Susuki M."/>
            <person name="Suzuki K.-i.T."/>
            <person name="Hayashi T."/>
            <person name="Toyoda A."/>
            <person name="Oliveira C."/>
            <person name="Osipova E."/>
            <person name="Leigh N.D."/>
            <person name="Simon A."/>
            <person name="Yun M.H."/>
        </authorList>
    </citation>
    <scope>NUCLEOTIDE SEQUENCE</scope>
    <source>
        <strain evidence="2">20211129_DDA</strain>
        <tissue evidence="2">Liver</tissue>
    </source>
</reference>
<accession>A0AAV7QY62</accession>
<evidence type="ECO:0000313" key="3">
    <source>
        <dbReference type="Proteomes" id="UP001066276"/>
    </source>
</evidence>
<feature type="region of interest" description="Disordered" evidence="1">
    <location>
        <begin position="1"/>
        <end position="24"/>
    </location>
</feature>
<gene>
    <name evidence="2" type="ORF">NDU88_009654</name>
</gene>
<dbReference type="AlphaFoldDB" id="A0AAV7QY62"/>
<comment type="caution">
    <text evidence="2">The sequence shown here is derived from an EMBL/GenBank/DDBJ whole genome shotgun (WGS) entry which is preliminary data.</text>
</comment>
<organism evidence="2 3">
    <name type="scientific">Pleurodeles waltl</name>
    <name type="common">Iberian ribbed newt</name>
    <dbReference type="NCBI Taxonomy" id="8319"/>
    <lineage>
        <taxon>Eukaryota</taxon>
        <taxon>Metazoa</taxon>
        <taxon>Chordata</taxon>
        <taxon>Craniata</taxon>
        <taxon>Vertebrata</taxon>
        <taxon>Euteleostomi</taxon>
        <taxon>Amphibia</taxon>
        <taxon>Batrachia</taxon>
        <taxon>Caudata</taxon>
        <taxon>Salamandroidea</taxon>
        <taxon>Salamandridae</taxon>
        <taxon>Pleurodelinae</taxon>
        <taxon>Pleurodeles</taxon>
    </lineage>
</organism>
<sequence>MGPGAAVTHQRPLGLGGRGVGRSPQPVFALRGTPWCLSGRRIRPSLGAARAPLRTGVALSPLLSAGARASPSRSR</sequence>
<dbReference type="EMBL" id="JANPWB010000010">
    <property type="protein sequence ID" value="KAJ1143345.1"/>
    <property type="molecule type" value="Genomic_DNA"/>
</dbReference>
<keyword evidence="3" id="KW-1185">Reference proteome</keyword>
<protein>
    <submittedName>
        <fullName evidence="2">Uncharacterized protein</fullName>
    </submittedName>
</protein>
<evidence type="ECO:0000313" key="2">
    <source>
        <dbReference type="EMBL" id="KAJ1143345.1"/>
    </source>
</evidence>
<dbReference type="Proteomes" id="UP001066276">
    <property type="component" value="Chromosome 6"/>
</dbReference>
<proteinExistence type="predicted"/>
<name>A0AAV7QY62_PLEWA</name>
<evidence type="ECO:0000256" key="1">
    <source>
        <dbReference type="SAM" id="MobiDB-lite"/>
    </source>
</evidence>